<evidence type="ECO:0000256" key="4">
    <source>
        <dbReference type="ARBA" id="ARBA00022475"/>
    </source>
</evidence>
<evidence type="ECO:0000256" key="6">
    <source>
        <dbReference type="ARBA" id="ARBA00022692"/>
    </source>
</evidence>
<keyword evidence="7" id="KW-0479">Metal-binding</keyword>
<keyword evidence="10" id="KW-0408">Iron</keyword>
<feature type="transmembrane region" description="Helical" evidence="12">
    <location>
        <begin position="184"/>
        <end position="205"/>
    </location>
</feature>
<accession>A0ABX7QYC4</accession>
<dbReference type="Gene3D" id="1.20.950.20">
    <property type="entry name" value="Transmembrane di-heme cytochromes, Chain C"/>
    <property type="match status" value="1"/>
</dbReference>
<evidence type="ECO:0000256" key="1">
    <source>
        <dbReference type="ARBA" id="ARBA00004651"/>
    </source>
</evidence>
<keyword evidence="3" id="KW-0813">Transport</keyword>
<evidence type="ECO:0000313" key="15">
    <source>
        <dbReference type="Proteomes" id="UP000663207"/>
    </source>
</evidence>
<evidence type="ECO:0000313" key="14">
    <source>
        <dbReference type="EMBL" id="QSX35631.1"/>
    </source>
</evidence>
<keyword evidence="4" id="KW-1003">Cell membrane</keyword>
<dbReference type="InterPro" id="IPR016174">
    <property type="entry name" value="Di-haem_cyt_TM"/>
</dbReference>
<keyword evidence="9 12" id="KW-1133">Transmembrane helix</keyword>
<dbReference type="PANTHER" id="PTHR30485">
    <property type="entry name" value="NI/FE-HYDROGENASE 1 B-TYPE CYTOCHROME SUBUNIT"/>
    <property type="match status" value="1"/>
</dbReference>
<keyword evidence="6 12" id="KW-0812">Transmembrane</keyword>
<dbReference type="InterPro" id="IPR000516">
    <property type="entry name" value="Ni-dep_Hydgase_cyt-B"/>
</dbReference>
<evidence type="ECO:0000256" key="2">
    <source>
        <dbReference type="ARBA" id="ARBA00008622"/>
    </source>
</evidence>
<protein>
    <submittedName>
        <fullName evidence="14">Ni/Fe-hydrogenase, b-type cytochrome subunit</fullName>
    </submittedName>
</protein>
<dbReference type="RefSeq" id="WP_207319833.1">
    <property type="nucleotide sequence ID" value="NZ_CP071502.1"/>
</dbReference>
<dbReference type="Pfam" id="PF01292">
    <property type="entry name" value="Ni_hydr_CYTB"/>
    <property type="match status" value="1"/>
</dbReference>
<dbReference type="NCBIfam" id="TIGR02125">
    <property type="entry name" value="CytB-hydogenase"/>
    <property type="match status" value="1"/>
</dbReference>
<evidence type="ECO:0000256" key="9">
    <source>
        <dbReference type="ARBA" id="ARBA00022989"/>
    </source>
</evidence>
<evidence type="ECO:0000256" key="12">
    <source>
        <dbReference type="SAM" id="Phobius"/>
    </source>
</evidence>
<organism evidence="14 15">
    <name type="scientific">Shewanella sedimentimangrovi</name>
    <dbReference type="NCBI Taxonomy" id="2814293"/>
    <lineage>
        <taxon>Bacteria</taxon>
        <taxon>Pseudomonadati</taxon>
        <taxon>Pseudomonadota</taxon>
        <taxon>Gammaproteobacteria</taxon>
        <taxon>Alteromonadales</taxon>
        <taxon>Shewanellaceae</taxon>
        <taxon>Shewanella</taxon>
    </lineage>
</organism>
<feature type="transmembrane region" description="Helical" evidence="12">
    <location>
        <begin position="128"/>
        <end position="149"/>
    </location>
</feature>
<keyword evidence="11 12" id="KW-0472">Membrane</keyword>
<proteinExistence type="inferred from homology"/>
<dbReference type="InterPro" id="IPR011577">
    <property type="entry name" value="Cyt_b561_bac/Ni-Hgenase"/>
</dbReference>
<keyword evidence="8" id="KW-0249">Electron transport</keyword>
<comment type="subcellular location">
    <subcellularLocation>
        <location evidence="1">Cell membrane</location>
        <topology evidence="1">Multi-pass membrane protein</topology>
    </subcellularLocation>
</comment>
<evidence type="ECO:0000256" key="7">
    <source>
        <dbReference type="ARBA" id="ARBA00022723"/>
    </source>
</evidence>
<feature type="domain" description="Cytochrome b561 bacterial/Ni-hydrogenase" evidence="13">
    <location>
        <begin position="17"/>
        <end position="216"/>
    </location>
</feature>
<gene>
    <name evidence="14" type="primary">cybH</name>
    <name evidence="14" type="ORF">JYB85_09505</name>
</gene>
<name>A0ABX7QYC4_9GAMM</name>
<keyword evidence="5" id="KW-0349">Heme</keyword>
<evidence type="ECO:0000256" key="11">
    <source>
        <dbReference type="ARBA" id="ARBA00023136"/>
    </source>
</evidence>
<evidence type="ECO:0000256" key="5">
    <source>
        <dbReference type="ARBA" id="ARBA00022617"/>
    </source>
</evidence>
<dbReference type="InterPro" id="IPR051542">
    <property type="entry name" value="Hydrogenase_cytochrome"/>
</dbReference>
<dbReference type="EMBL" id="CP071502">
    <property type="protein sequence ID" value="QSX35631.1"/>
    <property type="molecule type" value="Genomic_DNA"/>
</dbReference>
<evidence type="ECO:0000256" key="8">
    <source>
        <dbReference type="ARBA" id="ARBA00022982"/>
    </source>
</evidence>
<evidence type="ECO:0000256" key="3">
    <source>
        <dbReference type="ARBA" id="ARBA00022448"/>
    </source>
</evidence>
<feature type="transmembrane region" description="Helical" evidence="12">
    <location>
        <begin position="63"/>
        <end position="86"/>
    </location>
</feature>
<reference evidence="14 15" key="1">
    <citation type="submission" date="2021-03" db="EMBL/GenBank/DDBJ databases">
        <title>Novel species identification of genus Shewanella.</title>
        <authorList>
            <person name="Liu G."/>
            <person name="Zhang Q."/>
        </authorList>
    </citation>
    <scope>NUCLEOTIDE SEQUENCE [LARGE SCALE GENOMIC DNA]</scope>
    <source>
        <strain evidence="14 15">FJAT-52962</strain>
    </source>
</reference>
<feature type="transmembrane region" description="Helical" evidence="12">
    <location>
        <begin position="21"/>
        <end position="43"/>
    </location>
</feature>
<dbReference type="Proteomes" id="UP000663207">
    <property type="component" value="Chromosome"/>
</dbReference>
<dbReference type="PANTHER" id="PTHR30485:SF0">
    <property type="entry name" value="NI_FE-HYDROGENASE 1 B-TYPE CYTOCHROME SUBUNIT-RELATED"/>
    <property type="match status" value="1"/>
</dbReference>
<dbReference type="SUPFAM" id="SSF81342">
    <property type="entry name" value="Transmembrane di-heme cytochromes"/>
    <property type="match status" value="1"/>
</dbReference>
<dbReference type="PRINTS" id="PR00161">
    <property type="entry name" value="NIHGNASECYTB"/>
</dbReference>
<sequence length="224" mass="25615">MDKHIQEVREFKRTLVFTGALRAAHWLRAAAITVLLISGFYLAWPFLVAPENSDVLVQGWIRFGHLIAGFLLCAVTAVRTYLFFFSKYDVERRSVRDLFSLKSWIAQLKSYFWIGQLKKAGVYGPLQLLVYTGIAVASIFICITGLTLYAQVYHLGMGGMLSDFAAWITSVMGGLASVRLWHHYVAWVFIVFLVLHIYMAVWTGIRFKHNSVEVIVSGYDYHRH</sequence>
<comment type="similarity">
    <text evidence="2">Belongs to the HupC/HyaC/HydC family.</text>
</comment>
<keyword evidence="15" id="KW-1185">Reference proteome</keyword>
<evidence type="ECO:0000256" key="10">
    <source>
        <dbReference type="ARBA" id="ARBA00023004"/>
    </source>
</evidence>
<evidence type="ECO:0000259" key="13">
    <source>
        <dbReference type="Pfam" id="PF01292"/>
    </source>
</evidence>